<evidence type="ECO:0000313" key="1">
    <source>
        <dbReference type="EMBL" id="MCZ0862768.1"/>
    </source>
</evidence>
<sequence length="137" mass="14613">MNSGARKPDDIMAEYLLSGAKMLADLCPDCGAPMFEVKGKRMCVVCAASAAAPQTAVPKVVAADGSAPVPENVRVITPKYAKEQNTPVPVSGDIPARLDTLILQFCTRAEAEPDPARCLSYMECIRTAAEARTMLNR</sequence>
<dbReference type="Pfam" id="PF06677">
    <property type="entry name" value="Auto_anti-p27"/>
    <property type="match status" value="1"/>
</dbReference>
<dbReference type="PANTHER" id="PTHR16537:SF1">
    <property type="entry name" value="PROTEIN ZNRD2"/>
    <property type="match status" value="1"/>
</dbReference>
<dbReference type="Proteomes" id="UP001141336">
    <property type="component" value="Unassembled WGS sequence"/>
</dbReference>
<dbReference type="InterPro" id="IPR009563">
    <property type="entry name" value="SSSCA1"/>
</dbReference>
<proteinExistence type="predicted"/>
<dbReference type="RefSeq" id="WP_268923025.1">
    <property type="nucleotide sequence ID" value="NZ_JAPTGC010000006.1"/>
</dbReference>
<keyword evidence="2" id="KW-1185">Reference proteome</keyword>
<accession>A0ABT4ILY7</accession>
<organism evidence="1 2">
    <name type="scientific">Methanocorpusculum vombati</name>
    <dbReference type="NCBI Taxonomy" id="3002864"/>
    <lineage>
        <taxon>Archaea</taxon>
        <taxon>Methanobacteriati</taxon>
        <taxon>Methanobacteriota</taxon>
        <taxon>Stenosarchaea group</taxon>
        <taxon>Methanomicrobia</taxon>
        <taxon>Methanomicrobiales</taxon>
        <taxon>Methanocorpusculaceae</taxon>
        <taxon>Methanocorpusculum</taxon>
    </lineage>
</organism>
<dbReference type="EMBL" id="JAPTGC010000006">
    <property type="protein sequence ID" value="MCZ0862768.1"/>
    <property type="molecule type" value="Genomic_DNA"/>
</dbReference>
<name>A0ABT4ILY7_9EURY</name>
<reference evidence="1" key="1">
    <citation type="submission" date="2022-12" db="EMBL/GenBank/DDBJ databases">
        <title>Isolation and characterisation of novel Methanocorpusculum spp. from native Australian herbivores indicates the genus is ancestrally host-associated.</title>
        <authorList>
            <person name="Volmer J.G."/>
            <person name="Soo R.M."/>
            <person name="Evans P.N."/>
            <person name="Hoedt E.C."/>
            <person name="Astorga Alsina A.L."/>
            <person name="Woodcroft B.J."/>
            <person name="Tyson G.W."/>
            <person name="Hugenholtz P."/>
            <person name="Morrison M."/>
        </authorList>
    </citation>
    <scope>NUCLEOTIDE SEQUENCE</scope>
    <source>
        <strain evidence="1">CW153</strain>
    </source>
</reference>
<dbReference type="PANTHER" id="PTHR16537">
    <property type="entry name" value="SJOEGREN SYNDROME/SCLERODERMA AUTOANTIGEN 1"/>
    <property type="match status" value="1"/>
</dbReference>
<evidence type="ECO:0000313" key="2">
    <source>
        <dbReference type="Proteomes" id="UP001141336"/>
    </source>
</evidence>
<dbReference type="InterPro" id="IPR051888">
    <property type="entry name" value="UPF0148_domain"/>
</dbReference>
<gene>
    <name evidence="1" type="ORF">O0S09_05790</name>
</gene>
<comment type="caution">
    <text evidence="1">The sequence shown here is derived from an EMBL/GenBank/DDBJ whole genome shotgun (WGS) entry which is preliminary data.</text>
</comment>
<protein>
    <submittedName>
        <fullName evidence="1">Autoantigen p27 domain-containing protein</fullName>
    </submittedName>
</protein>